<organism evidence="1">
    <name type="scientific">Utricularia reniformis</name>
    <dbReference type="NCBI Taxonomy" id="192314"/>
    <lineage>
        <taxon>Eukaryota</taxon>
        <taxon>Viridiplantae</taxon>
        <taxon>Streptophyta</taxon>
        <taxon>Embryophyta</taxon>
        <taxon>Tracheophyta</taxon>
        <taxon>Spermatophyta</taxon>
        <taxon>Magnoliopsida</taxon>
        <taxon>eudicotyledons</taxon>
        <taxon>Gunneridae</taxon>
        <taxon>Pentapetalae</taxon>
        <taxon>asterids</taxon>
        <taxon>lamiids</taxon>
        <taxon>Lamiales</taxon>
        <taxon>Lentibulariaceae</taxon>
        <taxon>Utricularia</taxon>
    </lineage>
</organism>
<sequence>MGSGLLPENAYLKLGVRGWTLVQQSSRSLKDRKGSARSGRVGGFRRHFRCMC</sequence>
<gene>
    <name evidence="1" type="ORF">AEK19_MT2017</name>
</gene>
<dbReference type="EMBL" id="KY774314">
    <property type="protein sequence ID" value="ART32177.1"/>
    <property type="molecule type" value="Genomic_DNA"/>
</dbReference>
<evidence type="ECO:0000313" key="1">
    <source>
        <dbReference type="EMBL" id="ART32177.1"/>
    </source>
</evidence>
<reference evidence="1" key="1">
    <citation type="submission" date="2017-03" db="EMBL/GenBank/DDBJ databases">
        <title>The mitochondrial genome of the carnivorous plant Utricularia reniformis (Lentibulariaceae): structure, comparative analysis and evolutionary landmarks.</title>
        <authorList>
            <person name="Silva S.R."/>
            <person name="Alvarenga D.O."/>
            <person name="Michael T.P."/>
            <person name="Miranda V.F.O."/>
            <person name="Varani A.M."/>
        </authorList>
    </citation>
    <scope>NUCLEOTIDE SEQUENCE</scope>
</reference>
<protein>
    <submittedName>
        <fullName evidence="1">Uncharacterized protein</fullName>
    </submittedName>
</protein>
<proteinExistence type="predicted"/>
<name>A0A1Y0B466_9LAMI</name>
<accession>A0A1Y0B466</accession>
<geneLocation type="mitochondrion" evidence="1"/>
<dbReference type="AlphaFoldDB" id="A0A1Y0B466"/>
<keyword evidence="1" id="KW-0496">Mitochondrion</keyword>